<evidence type="ECO:0000256" key="2">
    <source>
        <dbReference type="ARBA" id="ARBA00022771"/>
    </source>
</evidence>
<gene>
    <name evidence="5" type="ORF">Fcan01_18470</name>
</gene>
<dbReference type="Proteomes" id="UP000198287">
    <property type="component" value="Unassembled WGS sequence"/>
</dbReference>
<keyword evidence="3" id="KW-0862">Zinc</keyword>
<keyword evidence="1" id="KW-0479">Metal-binding</keyword>
<dbReference type="SUPFAM" id="SSF49599">
    <property type="entry name" value="TRAF domain-like"/>
    <property type="match status" value="1"/>
</dbReference>
<name>A0A226DPC0_FOLCA</name>
<dbReference type="PANTHER" id="PTHR45877">
    <property type="entry name" value="E3 UBIQUITIN-PROTEIN LIGASE SIAH2"/>
    <property type="match status" value="1"/>
</dbReference>
<accession>A0A226DPC0</accession>
<organism evidence="5 6">
    <name type="scientific">Folsomia candida</name>
    <name type="common">Springtail</name>
    <dbReference type="NCBI Taxonomy" id="158441"/>
    <lineage>
        <taxon>Eukaryota</taxon>
        <taxon>Metazoa</taxon>
        <taxon>Ecdysozoa</taxon>
        <taxon>Arthropoda</taxon>
        <taxon>Hexapoda</taxon>
        <taxon>Collembola</taxon>
        <taxon>Entomobryomorpha</taxon>
        <taxon>Isotomoidea</taxon>
        <taxon>Isotomidae</taxon>
        <taxon>Proisotominae</taxon>
        <taxon>Folsomia</taxon>
    </lineage>
</organism>
<dbReference type="GO" id="GO:0061630">
    <property type="term" value="F:ubiquitin protein ligase activity"/>
    <property type="evidence" value="ECO:0007669"/>
    <property type="project" value="TreeGrafter"/>
</dbReference>
<dbReference type="Gene3D" id="3.30.40.10">
    <property type="entry name" value="Zinc/RING finger domain, C3HC4 (zinc finger)"/>
    <property type="match status" value="2"/>
</dbReference>
<dbReference type="GO" id="GO:0043161">
    <property type="term" value="P:proteasome-mediated ubiquitin-dependent protein catabolic process"/>
    <property type="evidence" value="ECO:0007669"/>
    <property type="project" value="TreeGrafter"/>
</dbReference>
<dbReference type="InterPro" id="IPR013083">
    <property type="entry name" value="Znf_RING/FYVE/PHD"/>
</dbReference>
<reference evidence="5 6" key="1">
    <citation type="submission" date="2015-12" db="EMBL/GenBank/DDBJ databases">
        <title>The genome of Folsomia candida.</title>
        <authorList>
            <person name="Faddeeva A."/>
            <person name="Derks M.F."/>
            <person name="Anvar Y."/>
            <person name="Smit S."/>
            <person name="Van Straalen N."/>
            <person name="Roelofs D."/>
        </authorList>
    </citation>
    <scope>NUCLEOTIDE SEQUENCE [LARGE SCALE GENOMIC DNA]</scope>
    <source>
        <strain evidence="5 6">VU population</strain>
        <tissue evidence="5">Whole body</tissue>
    </source>
</reference>
<dbReference type="Pfam" id="PF21362">
    <property type="entry name" value="Sina_RING"/>
    <property type="match status" value="1"/>
</dbReference>
<dbReference type="UniPathway" id="UPA00143"/>
<dbReference type="GO" id="GO:0005737">
    <property type="term" value="C:cytoplasm"/>
    <property type="evidence" value="ECO:0007669"/>
    <property type="project" value="TreeGrafter"/>
</dbReference>
<proteinExistence type="predicted"/>
<evidence type="ECO:0000313" key="6">
    <source>
        <dbReference type="Proteomes" id="UP000198287"/>
    </source>
</evidence>
<dbReference type="InterPro" id="IPR049548">
    <property type="entry name" value="Sina-like_RING"/>
</dbReference>
<keyword evidence="6" id="KW-1185">Reference proteome</keyword>
<dbReference type="OrthoDB" id="6677380at2759"/>
<evidence type="ECO:0000313" key="5">
    <source>
        <dbReference type="EMBL" id="OXA46940.1"/>
    </source>
</evidence>
<dbReference type="InterPro" id="IPR004162">
    <property type="entry name" value="SINA-like_animal"/>
</dbReference>
<dbReference type="EMBL" id="LNIX01000014">
    <property type="protein sequence ID" value="OXA46940.1"/>
    <property type="molecule type" value="Genomic_DNA"/>
</dbReference>
<dbReference type="OMA" id="RIHCFEL"/>
<evidence type="ECO:0000256" key="3">
    <source>
        <dbReference type="ARBA" id="ARBA00022833"/>
    </source>
</evidence>
<keyword evidence="2" id="KW-0863">Zinc-finger</keyword>
<dbReference type="AlphaFoldDB" id="A0A226DPC0"/>
<dbReference type="GO" id="GO:0008270">
    <property type="term" value="F:zinc ion binding"/>
    <property type="evidence" value="ECO:0007669"/>
    <property type="project" value="UniProtKB-KW"/>
</dbReference>
<protein>
    <submittedName>
        <fullName evidence="5">E3 ubiquitin-protein ligase sina</fullName>
    </submittedName>
</protein>
<feature type="domain" description="E3 ubiquitin-protein ligase Sina-like RING finger" evidence="4">
    <location>
        <begin position="33"/>
        <end position="66"/>
    </location>
</feature>
<evidence type="ECO:0000256" key="1">
    <source>
        <dbReference type="ARBA" id="ARBA00022723"/>
    </source>
</evidence>
<dbReference type="PANTHER" id="PTHR45877:SF2">
    <property type="entry name" value="E3 UBIQUITIN-PROTEIN LIGASE SINA-RELATED"/>
    <property type="match status" value="1"/>
</dbReference>
<dbReference type="GO" id="GO:0031624">
    <property type="term" value="F:ubiquitin conjugating enzyme binding"/>
    <property type="evidence" value="ECO:0007669"/>
    <property type="project" value="TreeGrafter"/>
</dbReference>
<dbReference type="GO" id="GO:0016567">
    <property type="term" value="P:protein ubiquitination"/>
    <property type="evidence" value="ECO:0007669"/>
    <property type="project" value="UniProtKB-UniPathway"/>
</dbReference>
<evidence type="ECO:0000259" key="4">
    <source>
        <dbReference type="Pfam" id="PF21362"/>
    </source>
</evidence>
<sequence length="284" mass="32930">MQIVIMDFRRDSAAVGTLHELAPSKDLKKALECPICKEVPLAPIYTCSSGHTICGKCRSDQRCGICKEDLSKTARNVTVELIVSNSSFWCKYLSDGCPKIIKGSEYRDHLNNCNYRRIHCFELENKKCMGEQVRFKDYFKHLKDVHDIQGFHMPLATLTMSEYSNCLASDGPWPLYYLQYDDEVFLRHMTCVNSIVYWWFTMIGSAEQAANYKVKVSIYMKHSENSRVDWTVPVYSVRSPPDELAKCFRVAIPAKQLETYCTSRQHPHGETYKFVMNLKYEIFM</sequence>
<comment type="caution">
    <text evidence="5">The sequence shown here is derived from an EMBL/GenBank/DDBJ whole genome shotgun (WGS) entry which is preliminary data.</text>
</comment>
<dbReference type="SUPFAM" id="SSF57850">
    <property type="entry name" value="RING/U-box"/>
    <property type="match status" value="1"/>
</dbReference>